<accession>A0A1W6JYM7</accession>
<dbReference type="KEGG" id="aman:B6F84_04155"/>
<feature type="domain" description="CBS" evidence="4">
    <location>
        <begin position="125"/>
        <end position="181"/>
    </location>
</feature>
<dbReference type="InterPro" id="IPR051257">
    <property type="entry name" value="Diverse_CBS-Domain"/>
</dbReference>
<dbReference type="PANTHER" id="PTHR43080">
    <property type="entry name" value="CBS DOMAIN-CONTAINING PROTEIN CBSX3, MITOCHONDRIAL"/>
    <property type="match status" value="1"/>
</dbReference>
<sequence length="321" mass="34587">MLREIMSKNIKILDIDSTLRDAAGVMVESGIRRIAVSAADNIIGVVSARTILREILNNEKWGEKRLGDVAKPAITVDADTTNKTAAKLMLKYSIGSLLVKGEGIVTERDLAKTIPRVTIPAISVGNQSVYTLNDTQVIQEAADSMIKLGISHIPILSGSDIVGLVSLRDVLKAYYNGNSALRLYDIGTKTIVSADLDATVGEIADLIVSKNIGSVLLLEDNESKASNLRGIVTEWDLVRTYANMQKAHVLVKADPSKLRNLVTSLFSLPRVSNVAVVYGPYDLLVTVDVEDIETLGTFIANGIASLNGVKETVTLIETTQI</sequence>
<dbReference type="PANTHER" id="PTHR43080:SF2">
    <property type="entry name" value="CBS DOMAIN-CONTAINING PROTEIN"/>
    <property type="match status" value="1"/>
</dbReference>
<dbReference type="STRING" id="282676.B6F84_04155"/>
<feature type="domain" description="CBS" evidence="4">
    <location>
        <begin position="187"/>
        <end position="250"/>
    </location>
</feature>
<dbReference type="InterPro" id="IPR046342">
    <property type="entry name" value="CBS_dom_sf"/>
</dbReference>
<dbReference type="EMBL" id="CP020477">
    <property type="protein sequence ID" value="ARM75304.1"/>
    <property type="molecule type" value="Genomic_DNA"/>
</dbReference>
<feature type="domain" description="CBS" evidence="4">
    <location>
        <begin position="6"/>
        <end position="63"/>
    </location>
</feature>
<dbReference type="Gene3D" id="3.30.70.920">
    <property type="match status" value="1"/>
</dbReference>
<gene>
    <name evidence="5" type="ORF">B6F84_04155</name>
</gene>
<dbReference type="PROSITE" id="PS51371">
    <property type="entry name" value="CBS"/>
    <property type="match status" value="3"/>
</dbReference>
<evidence type="ECO:0000313" key="5">
    <source>
        <dbReference type="EMBL" id="ARM75304.1"/>
    </source>
</evidence>
<evidence type="ECO:0000256" key="2">
    <source>
        <dbReference type="ARBA" id="ARBA00029440"/>
    </source>
</evidence>
<dbReference type="GeneID" id="41590085"/>
<organism evidence="5 6">
    <name type="scientific">Acidianus manzaensis</name>
    <dbReference type="NCBI Taxonomy" id="282676"/>
    <lineage>
        <taxon>Archaea</taxon>
        <taxon>Thermoproteota</taxon>
        <taxon>Thermoprotei</taxon>
        <taxon>Sulfolobales</taxon>
        <taxon>Sulfolobaceae</taxon>
        <taxon>Acidianus</taxon>
    </lineage>
</organism>
<keyword evidence="1 3" id="KW-0129">CBS domain</keyword>
<keyword evidence="6" id="KW-1185">Reference proteome</keyword>
<dbReference type="Pfam" id="PF00571">
    <property type="entry name" value="CBS"/>
    <property type="match status" value="4"/>
</dbReference>
<dbReference type="SUPFAM" id="SSF54631">
    <property type="entry name" value="CBS-domain pair"/>
    <property type="match status" value="2"/>
</dbReference>
<dbReference type="SMART" id="SM00116">
    <property type="entry name" value="CBS"/>
    <property type="match status" value="4"/>
</dbReference>
<evidence type="ECO:0000259" key="4">
    <source>
        <dbReference type="PROSITE" id="PS51371"/>
    </source>
</evidence>
<dbReference type="Gene3D" id="3.10.580.10">
    <property type="entry name" value="CBS-domain"/>
    <property type="match status" value="2"/>
</dbReference>
<dbReference type="InterPro" id="IPR019887">
    <property type="entry name" value="Tscrpt_reg_AsnC/Lrp_C"/>
</dbReference>
<proteinExistence type="predicted"/>
<comment type="pathway">
    <text evidence="2">Amino-acid biosynthesis.</text>
</comment>
<reference evidence="5 6" key="1">
    <citation type="submission" date="2017-03" db="EMBL/GenBank/DDBJ databases">
        <title>Sulfur activation and transportation mechanism of thermophilic Archaea Acidianus manzaensis YN-25.</title>
        <authorList>
            <person name="Ma Y."/>
            <person name="Yang Y."/>
            <person name="Xia J."/>
        </authorList>
    </citation>
    <scope>NUCLEOTIDE SEQUENCE [LARGE SCALE GENOMIC DNA]</scope>
    <source>
        <strain evidence="5 6">YN-25</strain>
    </source>
</reference>
<dbReference type="Pfam" id="PF01037">
    <property type="entry name" value="AsnC_trans_reg"/>
    <property type="match status" value="1"/>
</dbReference>
<dbReference type="AlphaFoldDB" id="A0A1W6JYM7"/>
<dbReference type="Proteomes" id="UP000193404">
    <property type="component" value="Chromosome"/>
</dbReference>
<dbReference type="RefSeq" id="WP_148691065.1">
    <property type="nucleotide sequence ID" value="NZ_CP020477.1"/>
</dbReference>
<dbReference type="InterPro" id="IPR011008">
    <property type="entry name" value="Dimeric_a/b-barrel"/>
</dbReference>
<evidence type="ECO:0000313" key="6">
    <source>
        <dbReference type="Proteomes" id="UP000193404"/>
    </source>
</evidence>
<protein>
    <recommendedName>
        <fullName evidence="4">CBS domain-containing protein</fullName>
    </recommendedName>
</protein>
<dbReference type="InterPro" id="IPR000644">
    <property type="entry name" value="CBS_dom"/>
</dbReference>
<name>A0A1W6JYM7_9CREN</name>
<dbReference type="OrthoDB" id="43333at2157"/>
<evidence type="ECO:0000256" key="3">
    <source>
        <dbReference type="PROSITE-ProRule" id="PRU00703"/>
    </source>
</evidence>
<dbReference type="SUPFAM" id="SSF54909">
    <property type="entry name" value="Dimeric alpha+beta barrel"/>
    <property type="match status" value="1"/>
</dbReference>
<evidence type="ECO:0000256" key="1">
    <source>
        <dbReference type="ARBA" id="ARBA00023122"/>
    </source>
</evidence>